<dbReference type="Proteomes" id="UP000230775">
    <property type="component" value="Unassembled WGS sequence"/>
</dbReference>
<evidence type="ECO:0000256" key="1">
    <source>
        <dbReference type="SAM" id="MobiDB-lite"/>
    </source>
</evidence>
<keyword evidence="2" id="KW-0472">Membrane</keyword>
<proteinExistence type="predicted"/>
<gene>
    <name evidence="3" type="ORF">COT64_01760</name>
</gene>
<reference evidence="4" key="1">
    <citation type="submission" date="2017-09" db="EMBL/GenBank/DDBJ databases">
        <title>Depth-based differentiation of microbial function through sediment-hosted aquifers and enrichment of novel symbionts in the deep terrestrial subsurface.</title>
        <authorList>
            <person name="Probst A.J."/>
            <person name="Ladd B."/>
            <person name="Jarett J.K."/>
            <person name="Geller-Mcgrath D.E."/>
            <person name="Sieber C.M.K."/>
            <person name="Emerson J.B."/>
            <person name="Anantharaman K."/>
            <person name="Thomas B.C."/>
            <person name="Malmstrom R."/>
            <person name="Stieglmeier M."/>
            <person name="Klingl A."/>
            <person name="Woyke T."/>
            <person name="Ryan C.M."/>
            <person name="Banfield J.F."/>
        </authorList>
    </citation>
    <scope>NUCLEOTIDE SEQUENCE [LARGE SCALE GENOMIC DNA]</scope>
</reference>
<comment type="caution">
    <text evidence="3">The sequence shown here is derived from an EMBL/GenBank/DDBJ whole genome shotgun (WGS) entry which is preliminary data.</text>
</comment>
<evidence type="ECO:0000313" key="3">
    <source>
        <dbReference type="EMBL" id="PIS14598.1"/>
    </source>
</evidence>
<keyword evidence="2" id="KW-0812">Transmembrane</keyword>
<accession>A0A2H0WRP0</accession>
<name>A0A2H0WRP0_9BACT</name>
<keyword evidence="2" id="KW-1133">Transmembrane helix</keyword>
<sequence length="765" mass="83782">MLPINEILEKISHKDKKNTLPSGENFLSLVIKEKIVQASIWEFSEVEGKSVAFGSWETWGGENSEELIVAADASIATAVAKMPEISSSQPTKVILGLPNYWVEENAIRKGKLEILQAVCKKLLLKPLGFVVNAEAIAHLLKKEEGGLPSLILVNIDEGDITVSLISQGKFLGSKAVGRSNSLALDLEEGLSVFNFEGALPGRIMLFGAGDLEDLKQSLISYPWTAPTNEKKLGFLQIPKIEIADQDFETAAVILAGSNELGGKTSPVDKISEKPSLIKEEESEDAIVEEVVIENSKQDEPFLKENFGFVENEDVLVTRPPEQEVVEDASQKLTEEEFKTEKPPEEPETLQREIFIKPPKFKKFKFSFNLHPVAGLIKKVFTFFLRKGFLMIIPVVLILLGGVFFAMTGLTKASVKLFVQPKTIEKEFDFTVSSKVGLVDATSMTLPAKEVSVEVSSTKTTTVNGKKTVGDKAKGELVMYNGTDKAKILVKGSVIKDTSSLKFILTQEAVVPAMTSDLNSTPPVYKWGEKKVSAEAADIGVQYNIAANSSLNLESAISSSSSFLIKNPSAFSGGTSREIQAVSKEDRTGLQQEIAKELENKAREEIKSKIAPTDHLLADSVLLKSRVDRFNGEVGDEASSLILEGKYSYSALFFKADDLKILVDKVISPLVADGYSRLAENEYQTLVLKDKERSLYTISLNEKIIPNIDIGIAQQLKAKKISTAEAYLKNISNISGVEISISPKIFSLLKILPTKEKNIVISVEAL</sequence>
<dbReference type="AlphaFoldDB" id="A0A2H0WRP0"/>
<feature type="compositionally biased region" description="Basic and acidic residues" evidence="1">
    <location>
        <begin position="328"/>
        <end position="348"/>
    </location>
</feature>
<protein>
    <recommendedName>
        <fullName evidence="5">Baseplate protein J-like domain-containing protein</fullName>
    </recommendedName>
</protein>
<evidence type="ECO:0000313" key="4">
    <source>
        <dbReference type="Proteomes" id="UP000230775"/>
    </source>
</evidence>
<organism evidence="3 4">
    <name type="scientific">Candidatus Shapirobacteria bacterium CG09_land_8_20_14_0_10_39_12</name>
    <dbReference type="NCBI Taxonomy" id="1974885"/>
    <lineage>
        <taxon>Bacteria</taxon>
        <taxon>Candidatus Shapironibacteriota</taxon>
    </lineage>
</organism>
<dbReference type="EMBL" id="PEZI01000038">
    <property type="protein sequence ID" value="PIS14598.1"/>
    <property type="molecule type" value="Genomic_DNA"/>
</dbReference>
<evidence type="ECO:0008006" key="5">
    <source>
        <dbReference type="Google" id="ProtNLM"/>
    </source>
</evidence>
<evidence type="ECO:0000256" key="2">
    <source>
        <dbReference type="SAM" id="Phobius"/>
    </source>
</evidence>
<feature type="transmembrane region" description="Helical" evidence="2">
    <location>
        <begin position="387"/>
        <end position="409"/>
    </location>
</feature>
<feature type="region of interest" description="Disordered" evidence="1">
    <location>
        <begin position="325"/>
        <end position="348"/>
    </location>
</feature>